<reference evidence="3 4" key="1">
    <citation type="submission" date="2019-08" db="EMBL/GenBank/DDBJ databases">
        <title>Whole genome of Aphis craccivora.</title>
        <authorList>
            <person name="Voronova N.V."/>
            <person name="Shulinski R.S."/>
            <person name="Bandarenka Y.V."/>
            <person name="Zhorov D.G."/>
            <person name="Warner D."/>
        </authorList>
    </citation>
    <scope>NUCLEOTIDE SEQUENCE [LARGE SCALE GENOMIC DNA]</scope>
    <source>
        <strain evidence="3">180601</strain>
        <tissue evidence="3">Whole Body</tissue>
    </source>
</reference>
<dbReference type="PANTHER" id="PTHR47272">
    <property type="entry name" value="DDE_TNP_1_7 DOMAIN-CONTAINING PROTEIN"/>
    <property type="match status" value="1"/>
</dbReference>
<keyword evidence="4" id="KW-1185">Reference proteome</keyword>
<protein>
    <submittedName>
        <fullName evidence="3">PiggyBac transposable element-derived protein 3-like</fullName>
    </submittedName>
</protein>
<dbReference type="Pfam" id="PF13843">
    <property type="entry name" value="DDE_Tnp_1_7"/>
    <property type="match status" value="1"/>
</dbReference>
<sequence length="245" mass="28147">MTQILEITSFHSAASADEHVAIDEMMVPFKGSSNEIRSMFGPIGDTVIKLCHDIKGHNHKLYMHNLFTSLPLLRELKKNQIHTVGTMRINRCNDVQKQLVDPKLLQRGCTSIATSDDNITVLRWKDTKVVHLISIYADVEPEDTVIRYDRKEKKHVKVSRPFGIKEYNKLWVHILLIGKTERITPPSKGRPSPKSSQQPKKLSRQLFTVISEIRYDGKDHYPKKNDAIQARRCSDKTCNSRTCKD</sequence>
<dbReference type="OrthoDB" id="122438at2759"/>
<dbReference type="Proteomes" id="UP000478052">
    <property type="component" value="Unassembled WGS sequence"/>
</dbReference>
<comment type="caution">
    <text evidence="3">The sequence shown here is derived from an EMBL/GenBank/DDBJ whole genome shotgun (WGS) entry which is preliminary data.</text>
</comment>
<dbReference type="EMBL" id="VUJU01004512">
    <property type="protein sequence ID" value="KAF0754121.1"/>
    <property type="molecule type" value="Genomic_DNA"/>
</dbReference>
<feature type="region of interest" description="Disordered" evidence="1">
    <location>
        <begin position="182"/>
        <end position="204"/>
    </location>
</feature>
<dbReference type="AlphaFoldDB" id="A0A6G0YDY2"/>
<evidence type="ECO:0000256" key="1">
    <source>
        <dbReference type="SAM" id="MobiDB-lite"/>
    </source>
</evidence>
<dbReference type="InterPro" id="IPR029526">
    <property type="entry name" value="PGBD"/>
</dbReference>
<accession>A0A6G0YDY2</accession>
<proteinExistence type="predicted"/>
<name>A0A6G0YDY2_APHCR</name>
<gene>
    <name evidence="3" type="ORF">FWK35_00011447</name>
</gene>
<evidence type="ECO:0000313" key="4">
    <source>
        <dbReference type="Proteomes" id="UP000478052"/>
    </source>
</evidence>
<evidence type="ECO:0000313" key="3">
    <source>
        <dbReference type="EMBL" id="KAF0754121.1"/>
    </source>
</evidence>
<evidence type="ECO:0000259" key="2">
    <source>
        <dbReference type="Pfam" id="PF13843"/>
    </source>
</evidence>
<feature type="compositionally biased region" description="Low complexity" evidence="1">
    <location>
        <begin position="185"/>
        <end position="204"/>
    </location>
</feature>
<feature type="domain" description="PiggyBac transposable element-derived protein" evidence="2">
    <location>
        <begin position="44"/>
        <end position="169"/>
    </location>
</feature>
<organism evidence="3 4">
    <name type="scientific">Aphis craccivora</name>
    <name type="common">Cowpea aphid</name>
    <dbReference type="NCBI Taxonomy" id="307492"/>
    <lineage>
        <taxon>Eukaryota</taxon>
        <taxon>Metazoa</taxon>
        <taxon>Ecdysozoa</taxon>
        <taxon>Arthropoda</taxon>
        <taxon>Hexapoda</taxon>
        <taxon>Insecta</taxon>
        <taxon>Pterygota</taxon>
        <taxon>Neoptera</taxon>
        <taxon>Paraneoptera</taxon>
        <taxon>Hemiptera</taxon>
        <taxon>Sternorrhyncha</taxon>
        <taxon>Aphidomorpha</taxon>
        <taxon>Aphidoidea</taxon>
        <taxon>Aphididae</taxon>
        <taxon>Aphidini</taxon>
        <taxon>Aphis</taxon>
        <taxon>Aphis</taxon>
    </lineage>
</organism>